<reference evidence="10" key="1">
    <citation type="journal article" date="2019" name="Int. J. Syst. Evol. Microbiol.">
        <title>The Global Catalogue of Microorganisms (GCM) 10K type strain sequencing project: providing services to taxonomists for standard genome sequencing and annotation.</title>
        <authorList>
            <consortium name="The Broad Institute Genomics Platform"/>
            <consortium name="The Broad Institute Genome Sequencing Center for Infectious Disease"/>
            <person name="Wu L."/>
            <person name="Ma J."/>
        </authorList>
    </citation>
    <scope>NUCLEOTIDE SEQUENCE [LARGE SCALE GENOMIC DNA]</scope>
    <source>
        <strain evidence="10">CGMCC 1.12295</strain>
    </source>
</reference>
<dbReference type="SMART" id="SM00091">
    <property type="entry name" value="PAS"/>
    <property type="match status" value="2"/>
</dbReference>
<keyword evidence="2" id="KW-0067">ATP-binding</keyword>
<dbReference type="InterPro" id="IPR025943">
    <property type="entry name" value="Sigma_54_int_dom_ATP-bd_2"/>
</dbReference>
<sequence>MTDDSYKFILNQLPFGVLLMNQEGEINYCNQTAAELLNLSTTNLRSKSFVDLFSLEDTDLIEVLHVGSVFKRQAKVNDKKFSVILQKNENKEEILCTFKAMSDDDNPAPEMNQKTGLKDLPIDDILNSLQDEIFITDSEGKTLFVNSTGKSLYGLKPEEMVGEDVDTLVKKGLFSPSLFPVVKKRKEKVSMIQRTIEGKTAHVIANPVFDSGGDITHIVFTGRDITEIKYLKKEIERNETLLEAYKSELENLQPFVPQKDLIAISPNMRKVVHMASKVAQVDSTILITGESGVGKGVIARFIHDHSPRKDQPFVQINCGAIPENLIESELFGYHGGAFTGANAKGKKGLFEQAAGGTIFLDEIGEMPLNLQVKLLKVLQEKEFQPIGSSETIKVDIRIIAATNKDLHKEVKTGSFRDDLYYRLSVVPIHIPPLRERPEDISYMIDFFLDKMNEKYNSNTSLSLELMNTLVHYHWPGNVRELENLIERLVVTSESNQISVHDLPENFRIQAAENAVVVTDVIPLKQAKEELEEQLIRKAYSMNNSSYKVADLLGINQSTAIRKINKYIRDGKL</sequence>
<dbReference type="Pfam" id="PF00989">
    <property type="entry name" value="PAS"/>
    <property type="match status" value="1"/>
</dbReference>
<dbReference type="InterPro" id="IPR000014">
    <property type="entry name" value="PAS"/>
</dbReference>
<evidence type="ECO:0000256" key="5">
    <source>
        <dbReference type="ARBA" id="ARBA00023163"/>
    </source>
</evidence>
<evidence type="ECO:0000256" key="4">
    <source>
        <dbReference type="ARBA" id="ARBA00023125"/>
    </source>
</evidence>
<accession>A0ABW4KH16</accession>
<dbReference type="InterPro" id="IPR009057">
    <property type="entry name" value="Homeodomain-like_sf"/>
</dbReference>
<dbReference type="InterPro" id="IPR003593">
    <property type="entry name" value="AAA+_ATPase"/>
</dbReference>
<dbReference type="InterPro" id="IPR025944">
    <property type="entry name" value="Sigma_54_int_dom_CS"/>
</dbReference>
<evidence type="ECO:0000256" key="3">
    <source>
        <dbReference type="ARBA" id="ARBA00023015"/>
    </source>
</evidence>
<dbReference type="PROSITE" id="PS00688">
    <property type="entry name" value="SIGMA54_INTERACT_3"/>
    <property type="match status" value="1"/>
</dbReference>
<dbReference type="PROSITE" id="PS50112">
    <property type="entry name" value="PAS"/>
    <property type="match status" value="2"/>
</dbReference>
<keyword evidence="1" id="KW-0547">Nucleotide-binding</keyword>
<dbReference type="InterPro" id="IPR058031">
    <property type="entry name" value="AAA_lid_NorR"/>
</dbReference>
<dbReference type="PANTHER" id="PTHR32071:SF57">
    <property type="entry name" value="C4-DICARBOXYLATE TRANSPORT TRANSCRIPTIONAL REGULATORY PROTEIN DCTD"/>
    <property type="match status" value="1"/>
</dbReference>
<dbReference type="Pfam" id="PF25601">
    <property type="entry name" value="AAA_lid_14"/>
    <property type="match status" value="1"/>
</dbReference>
<dbReference type="Proteomes" id="UP001597301">
    <property type="component" value="Unassembled WGS sequence"/>
</dbReference>
<dbReference type="Gene3D" id="3.40.50.300">
    <property type="entry name" value="P-loop containing nucleotide triphosphate hydrolases"/>
    <property type="match status" value="1"/>
</dbReference>
<dbReference type="PROSITE" id="PS50113">
    <property type="entry name" value="PAC"/>
    <property type="match status" value="1"/>
</dbReference>
<dbReference type="Gene3D" id="1.10.8.60">
    <property type="match status" value="1"/>
</dbReference>
<proteinExistence type="predicted"/>
<dbReference type="InterPro" id="IPR027417">
    <property type="entry name" value="P-loop_NTPase"/>
</dbReference>
<evidence type="ECO:0000259" key="6">
    <source>
        <dbReference type="PROSITE" id="PS50045"/>
    </source>
</evidence>
<evidence type="ECO:0000259" key="8">
    <source>
        <dbReference type="PROSITE" id="PS50113"/>
    </source>
</evidence>
<dbReference type="Pfam" id="PF13426">
    <property type="entry name" value="PAS_9"/>
    <property type="match status" value="1"/>
</dbReference>
<dbReference type="Pfam" id="PF00158">
    <property type="entry name" value="Sigma54_activat"/>
    <property type="match status" value="1"/>
</dbReference>
<evidence type="ECO:0000313" key="10">
    <source>
        <dbReference type="Proteomes" id="UP001597301"/>
    </source>
</evidence>
<keyword evidence="5" id="KW-0804">Transcription</keyword>
<dbReference type="EMBL" id="JBHUEO010000013">
    <property type="protein sequence ID" value="MFD1706433.1"/>
    <property type="molecule type" value="Genomic_DNA"/>
</dbReference>
<dbReference type="SUPFAM" id="SSF55785">
    <property type="entry name" value="PYP-like sensor domain (PAS domain)"/>
    <property type="match status" value="2"/>
</dbReference>
<dbReference type="InterPro" id="IPR035965">
    <property type="entry name" value="PAS-like_dom_sf"/>
</dbReference>
<dbReference type="SUPFAM" id="SSF46689">
    <property type="entry name" value="Homeodomain-like"/>
    <property type="match status" value="1"/>
</dbReference>
<feature type="domain" description="Sigma-54 factor interaction" evidence="6">
    <location>
        <begin position="261"/>
        <end position="490"/>
    </location>
</feature>
<keyword evidence="4" id="KW-0238">DNA-binding</keyword>
<dbReference type="CDD" id="cd00130">
    <property type="entry name" value="PAS"/>
    <property type="match status" value="2"/>
</dbReference>
<dbReference type="NCBIfam" id="TIGR00229">
    <property type="entry name" value="sensory_box"/>
    <property type="match status" value="1"/>
</dbReference>
<dbReference type="CDD" id="cd00009">
    <property type="entry name" value="AAA"/>
    <property type="match status" value="1"/>
</dbReference>
<name>A0ABW4KH16_9BACI</name>
<feature type="domain" description="PAS" evidence="7">
    <location>
        <begin position="118"/>
        <end position="199"/>
    </location>
</feature>
<evidence type="ECO:0000256" key="1">
    <source>
        <dbReference type="ARBA" id="ARBA00022741"/>
    </source>
</evidence>
<dbReference type="Gene3D" id="3.30.450.20">
    <property type="entry name" value="PAS domain"/>
    <property type="match status" value="2"/>
</dbReference>
<evidence type="ECO:0000256" key="2">
    <source>
        <dbReference type="ARBA" id="ARBA00022840"/>
    </source>
</evidence>
<dbReference type="PROSITE" id="PS50045">
    <property type="entry name" value="SIGMA54_INTERACT_4"/>
    <property type="match status" value="1"/>
</dbReference>
<keyword evidence="3" id="KW-0805">Transcription regulation</keyword>
<evidence type="ECO:0000259" key="7">
    <source>
        <dbReference type="PROSITE" id="PS50112"/>
    </source>
</evidence>
<dbReference type="Gene3D" id="1.10.10.60">
    <property type="entry name" value="Homeodomain-like"/>
    <property type="match status" value="1"/>
</dbReference>
<dbReference type="PROSITE" id="PS00675">
    <property type="entry name" value="SIGMA54_INTERACT_1"/>
    <property type="match status" value="1"/>
</dbReference>
<dbReference type="PANTHER" id="PTHR32071">
    <property type="entry name" value="TRANSCRIPTIONAL REGULATORY PROTEIN"/>
    <property type="match status" value="1"/>
</dbReference>
<evidence type="ECO:0000313" key="9">
    <source>
        <dbReference type="EMBL" id="MFD1706433.1"/>
    </source>
</evidence>
<dbReference type="InterPro" id="IPR025662">
    <property type="entry name" value="Sigma_54_int_dom_ATP-bd_1"/>
</dbReference>
<comment type="caution">
    <text evidence="9">The sequence shown here is derived from an EMBL/GenBank/DDBJ whole genome shotgun (WGS) entry which is preliminary data.</text>
</comment>
<dbReference type="InterPro" id="IPR013767">
    <property type="entry name" value="PAS_fold"/>
</dbReference>
<dbReference type="InterPro" id="IPR000700">
    <property type="entry name" value="PAS-assoc_C"/>
</dbReference>
<dbReference type="SUPFAM" id="SSF52540">
    <property type="entry name" value="P-loop containing nucleoside triphosphate hydrolases"/>
    <property type="match status" value="1"/>
</dbReference>
<feature type="domain" description="PAS" evidence="7">
    <location>
        <begin position="2"/>
        <end position="73"/>
    </location>
</feature>
<dbReference type="RefSeq" id="WP_380773108.1">
    <property type="nucleotide sequence ID" value="NZ_JBHUEO010000013.1"/>
</dbReference>
<protein>
    <submittedName>
        <fullName evidence="9">Sigma 54-interacting transcriptional regulator</fullName>
    </submittedName>
</protein>
<dbReference type="PROSITE" id="PS00676">
    <property type="entry name" value="SIGMA54_INTERACT_2"/>
    <property type="match status" value="1"/>
</dbReference>
<dbReference type="SMART" id="SM00382">
    <property type="entry name" value="AAA"/>
    <property type="match status" value="1"/>
</dbReference>
<keyword evidence="10" id="KW-1185">Reference proteome</keyword>
<organism evidence="9 10">
    <name type="scientific">Siminovitchia sediminis</name>
    <dbReference type="NCBI Taxonomy" id="1274353"/>
    <lineage>
        <taxon>Bacteria</taxon>
        <taxon>Bacillati</taxon>
        <taxon>Bacillota</taxon>
        <taxon>Bacilli</taxon>
        <taxon>Bacillales</taxon>
        <taxon>Bacillaceae</taxon>
        <taxon>Siminovitchia</taxon>
    </lineage>
</organism>
<feature type="domain" description="PAC" evidence="8">
    <location>
        <begin position="185"/>
        <end position="237"/>
    </location>
</feature>
<gene>
    <name evidence="9" type="ORF">ACFSCZ_06650</name>
</gene>
<dbReference type="InterPro" id="IPR002078">
    <property type="entry name" value="Sigma_54_int"/>
</dbReference>